<feature type="region of interest" description="Disordered" evidence="1">
    <location>
        <begin position="163"/>
        <end position="183"/>
    </location>
</feature>
<gene>
    <name evidence="2" type="ORF">B296_00036366</name>
</gene>
<evidence type="ECO:0000313" key="2">
    <source>
        <dbReference type="EMBL" id="RRT57019.1"/>
    </source>
</evidence>
<proteinExistence type="predicted"/>
<feature type="compositionally biased region" description="Basic and acidic residues" evidence="1">
    <location>
        <begin position="164"/>
        <end position="177"/>
    </location>
</feature>
<evidence type="ECO:0000313" key="3">
    <source>
        <dbReference type="Proteomes" id="UP000287651"/>
    </source>
</evidence>
<comment type="caution">
    <text evidence="2">The sequence shown here is derived from an EMBL/GenBank/DDBJ whole genome shotgun (WGS) entry which is preliminary data.</text>
</comment>
<protein>
    <submittedName>
        <fullName evidence="2">Uncharacterized protein</fullName>
    </submittedName>
</protein>
<dbReference type="Proteomes" id="UP000287651">
    <property type="component" value="Unassembled WGS sequence"/>
</dbReference>
<organism evidence="2 3">
    <name type="scientific">Ensete ventricosum</name>
    <name type="common">Abyssinian banana</name>
    <name type="synonym">Musa ensete</name>
    <dbReference type="NCBI Taxonomy" id="4639"/>
    <lineage>
        <taxon>Eukaryota</taxon>
        <taxon>Viridiplantae</taxon>
        <taxon>Streptophyta</taxon>
        <taxon>Embryophyta</taxon>
        <taxon>Tracheophyta</taxon>
        <taxon>Spermatophyta</taxon>
        <taxon>Magnoliopsida</taxon>
        <taxon>Liliopsida</taxon>
        <taxon>Zingiberales</taxon>
        <taxon>Musaceae</taxon>
        <taxon>Ensete</taxon>
    </lineage>
</organism>
<sequence>MRCKNVPKLFICSSSQVRLYHPTDPRRRREVLGFGQAGTEVAVLAVDGSAKGSEGTAMAARTTAAPTKLVVELPRGLLQCEGVSLHEDRRRGIAGRRGRIRSLLPGCFCRRSRGGGSGRGLRYFEKPGEHTFLPDAGRTQRQAPPDLPFAVVAAAAAAAEVLEGGDRRGGTVARERPAGSPGG</sequence>
<evidence type="ECO:0000256" key="1">
    <source>
        <dbReference type="SAM" id="MobiDB-lite"/>
    </source>
</evidence>
<dbReference type="EMBL" id="AMZH03009362">
    <property type="protein sequence ID" value="RRT57019.1"/>
    <property type="molecule type" value="Genomic_DNA"/>
</dbReference>
<name>A0A426YZ43_ENSVE</name>
<dbReference type="AlphaFoldDB" id="A0A426YZ43"/>
<accession>A0A426YZ43</accession>
<reference evidence="2 3" key="1">
    <citation type="journal article" date="2014" name="Agronomy (Basel)">
        <title>A Draft Genome Sequence for Ensete ventricosum, the Drought-Tolerant Tree Against Hunger.</title>
        <authorList>
            <person name="Harrison J."/>
            <person name="Moore K.A."/>
            <person name="Paszkiewicz K."/>
            <person name="Jones T."/>
            <person name="Grant M."/>
            <person name="Ambacheew D."/>
            <person name="Muzemil S."/>
            <person name="Studholme D.J."/>
        </authorList>
    </citation>
    <scope>NUCLEOTIDE SEQUENCE [LARGE SCALE GENOMIC DNA]</scope>
</reference>
<feature type="non-terminal residue" evidence="2">
    <location>
        <position position="183"/>
    </location>
</feature>